<reference evidence="3" key="1">
    <citation type="submission" date="2023-02" db="EMBL/GenBank/DDBJ databases">
        <title>Identification and recombinant expression of a fungal hydrolase from Papiliotrema laurentii that hydrolyzes apple cutin and clears colloidal polyester polyurethane.</title>
        <authorList>
            <consortium name="DOE Joint Genome Institute"/>
            <person name="Roman V.A."/>
            <person name="Bojanowski C."/>
            <person name="Crable B.R."/>
            <person name="Wagner D.N."/>
            <person name="Hung C.S."/>
            <person name="Nadeau L.J."/>
            <person name="Schratz L."/>
            <person name="Haridas S."/>
            <person name="Pangilinan J."/>
            <person name="Lipzen A."/>
            <person name="Na H."/>
            <person name="Yan M."/>
            <person name="Ng V."/>
            <person name="Grigoriev I.V."/>
            <person name="Spatafora J.W."/>
            <person name="Barlow D."/>
            <person name="Biffinger J."/>
            <person name="Kelley-Loughnane N."/>
            <person name="Varaljay V.A."/>
            <person name="Crookes-Goodson W.J."/>
        </authorList>
    </citation>
    <scope>NUCLEOTIDE SEQUENCE</scope>
    <source>
        <strain evidence="3">5307AH</strain>
    </source>
</reference>
<keyword evidence="2" id="KW-1133">Transmembrane helix</keyword>
<organism evidence="3 4">
    <name type="scientific">Papiliotrema laurentii</name>
    <name type="common">Cryptococcus laurentii</name>
    <dbReference type="NCBI Taxonomy" id="5418"/>
    <lineage>
        <taxon>Eukaryota</taxon>
        <taxon>Fungi</taxon>
        <taxon>Dikarya</taxon>
        <taxon>Basidiomycota</taxon>
        <taxon>Agaricomycotina</taxon>
        <taxon>Tremellomycetes</taxon>
        <taxon>Tremellales</taxon>
        <taxon>Rhynchogastremaceae</taxon>
        <taxon>Papiliotrema</taxon>
    </lineage>
</organism>
<accession>A0AAD9CYF2</accession>
<evidence type="ECO:0000256" key="2">
    <source>
        <dbReference type="SAM" id="Phobius"/>
    </source>
</evidence>
<feature type="region of interest" description="Disordered" evidence="1">
    <location>
        <begin position="542"/>
        <end position="619"/>
    </location>
</feature>
<keyword evidence="2" id="KW-0812">Transmembrane</keyword>
<feature type="transmembrane region" description="Helical" evidence="2">
    <location>
        <begin position="323"/>
        <end position="348"/>
    </location>
</feature>
<evidence type="ECO:0000313" key="3">
    <source>
        <dbReference type="EMBL" id="KAK1923064.1"/>
    </source>
</evidence>
<comment type="caution">
    <text evidence="3">The sequence shown here is derived from an EMBL/GenBank/DDBJ whole genome shotgun (WGS) entry which is preliminary data.</text>
</comment>
<feature type="compositionally biased region" description="Basic and acidic residues" evidence="1">
    <location>
        <begin position="573"/>
        <end position="586"/>
    </location>
</feature>
<dbReference type="Gene3D" id="2.60.120.260">
    <property type="entry name" value="Galactose-binding domain-like"/>
    <property type="match status" value="1"/>
</dbReference>
<keyword evidence="2" id="KW-0472">Membrane</keyword>
<feature type="region of interest" description="Disordered" evidence="1">
    <location>
        <begin position="356"/>
        <end position="401"/>
    </location>
</feature>
<feature type="compositionally biased region" description="Basic and acidic residues" evidence="1">
    <location>
        <begin position="604"/>
        <end position="619"/>
    </location>
</feature>
<evidence type="ECO:0000256" key="1">
    <source>
        <dbReference type="SAM" id="MobiDB-lite"/>
    </source>
</evidence>
<feature type="compositionally biased region" description="Polar residues" evidence="1">
    <location>
        <begin position="374"/>
        <end position="389"/>
    </location>
</feature>
<evidence type="ECO:0008006" key="5">
    <source>
        <dbReference type="Google" id="ProtNLM"/>
    </source>
</evidence>
<dbReference type="AlphaFoldDB" id="A0AAD9CYF2"/>
<feature type="region of interest" description="Disordered" evidence="1">
    <location>
        <begin position="418"/>
        <end position="441"/>
    </location>
</feature>
<feature type="compositionally biased region" description="Polar residues" evidence="1">
    <location>
        <begin position="304"/>
        <end position="316"/>
    </location>
</feature>
<protein>
    <recommendedName>
        <fullName evidence="5">Transmembrane protein</fullName>
    </recommendedName>
</protein>
<sequence length="619" mass="65910">MALPVPPSPRLMCRSPMFALSPCKGCATGWAYEPPPIANATGLGTPVGYGWTTGSPGTVSLNFTGTGISFQLHGTLTPESTVLSINGTGYAGLEAQDIPWGLHSVHLIVDPGPNVMNTTQTARRVTVAGATIALGTMSSATTRNVTVDDTDWRSGKVVLSSGWNMLEKDQSNWINSTQMEMEQPNAGKYWNQSVSWTEQQGANTTVLFSGSAVRAYGISGAEAGSYAVWLDNALVGSYNASAGPRAYGSILYTTTGLAETNHTLTLVNLERGRRLSFDRLESWTGLMQADDSGPSPLGVPTGPIPSSSLPASQPHSGLSRGTIAGISIGAVAGLTGLLLGAWTVYLLWSKRKKHVDKTESEDTPTLRNHHNSFWRWSSTTGATGQSGPSRPSKPPEVNEPFRPFVPLREKLSAPNLGTAIHRLGTPSPPPSAFLKSTAVSSSNPVNLPGRSFLKLSKSPRAGASPLSDTYAISPPIPALPAYDADLDPTHRSYRNTALYAALSDTVSPLSTLKESYLPRLGAAKLGRLRGLNRSISIKTALDNEDAAPDTPREILDAGSASGSGGPQGGEMDEPQRDVSEWDKEESTWPSMGERHPKRFFGKMLGERRPGSDDSSRSWR</sequence>
<dbReference type="Proteomes" id="UP001182556">
    <property type="component" value="Unassembled WGS sequence"/>
</dbReference>
<feature type="region of interest" description="Disordered" evidence="1">
    <location>
        <begin position="289"/>
        <end position="316"/>
    </location>
</feature>
<keyword evidence="4" id="KW-1185">Reference proteome</keyword>
<proteinExistence type="predicted"/>
<name>A0AAD9CYF2_PAPLA</name>
<dbReference type="EMBL" id="JAODAN010000007">
    <property type="protein sequence ID" value="KAK1923064.1"/>
    <property type="molecule type" value="Genomic_DNA"/>
</dbReference>
<gene>
    <name evidence="3" type="ORF">DB88DRAFT_493638</name>
</gene>
<evidence type="ECO:0000313" key="4">
    <source>
        <dbReference type="Proteomes" id="UP001182556"/>
    </source>
</evidence>